<dbReference type="InterPro" id="IPR028325">
    <property type="entry name" value="VG_K_chnl"/>
</dbReference>
<sequence>MSTPARRAACANGAGRFRSARHSSRRAPRRAGALRTIDGMTLEKWERISNIPLFVLSAVFLFAYSWQILAQTHLTACFIAINVVWITYGIDYLVSFILAEKKWLWFRRNILLLLTLALPVFRPLRLLRLIPMLHIFNRSAGAATRGRITVYATSAIALLIYVAALAEYSAEHLAPGATITTFPLSLWWAFVTVTTVGYGDVYPVTITGRFIAVALMLTGIALIGIVSAMISSWIIDQVNGGARNITKDNAQTPDTHAQSDNDYNSADVRLMRAEILRLTDTIGQLNHELQRTHRLTKRAHRRVQDHHGNVFLDAEGRLRRELSGDVIDIDTTTSTASTPARGADDHAHDAPHDAGRGIHGQRKAPHHADDAPQTHADDAPNPADGR</sequence>
<evidence type="ECO:0000313" key="11">
    <source>
        <dbReference type="EMBL" id="RSX49051.1"/>
    </source>
</evidence>
<evidence type="ECO:0000256" key="6">
    <source>
        <dbReference type="ARBA" id="ARBA00023136"/>
    </source>
</evidence>
<proteinExistence type="predicted"/>
<dbReference type="Gene3D" id="1.20.5.110">
    <property type="match status" value="1"/>
</dbReference>
<evidence type="ECO:0000256" key="9">
    <source>
        <dbReference type="SAM" id="Phobius"/>
    </source>
</evidence>
<evidence type="ECO:0000256" key="7">
    <source>
        <dbReference type="ARBA" id="ARBA00023303"/>
    </source>
</evidence>
<feature type="compositionally biased region" description="Basic and acidic residues" evidence="8">
    <location>
        <begin position="366"/>
        <end position="378"/>
    </location>
</feature>
<dbReference type="InterPro" id="IPR013099">
    <property type="entry name" value="K_chnl_dom"/>
</dbReference>
<evidence type="ECO:0000259" key="10">
    <source>
        <dbReference type="Pfam" id="PF07885"/>
    </source>
</evidence>
<feature type="compositionally biased region" description="Low complexity" evidence="8">
    <location>
        <begin position="329"/>
        <end position="341"/>
    </location>
</feature>
<evidence type="ECO:0000256" key="1">
    <source>
        <dbReference type="ARBA" id="ARBA00004141"/>
    </source>
</evidence>
<reference evidence="11 12" key="1">
    <citation type="submission" date="2018-09" db="EMBL/GenBank/DDBJ databases">
        <title>Characterization of the phylogenetic diversity of five novel species belonging to the genus Bifidobacterium.</title>
        <authorList>
            <person name="Lugli G.A."/>
            <person name="Duranti S."/>
            <person name="Milani C."/>
        </authorList>
    </citation>
    <scope>NUCLEOTIDE SEQUENCE [LARGE SCALE GENOMIC DNA]</scope>
    <source>
        <strain evidence="11 12">2020B</strain>
    </source>
</reference>
<dbReference type="Pfam" id="PF07885">
    <property type="entry name" value="Ion_trans_2"/>
    <property type="match status" value="1"/>
</dbReference>
<comment type="caution">
    <text evidence="11">The sequence shown here is derived from an EMBL/GenBank/DDBJ whole genome shotgun (WGS) entry which is preliminary data.</text>
</comment>
<name>A0A430F8B3_9BIFI</name>
<accession>A0A430F8B3</accession>
<keyword evidence="3 9" id="KW-0812">Transmembrane</keyword>
<dbReference type="PANTHER" id="PTHR11537">
    <property type="entry name" value="VOLTAGE-GATED POTASSIUM CHANNEL"/>
    <property type="match status" value="1"/>
</dbReference>
<feature type="transmembrane region" description="Helical" evidence="9">
    <location>
        <begin position="51"/>
        <end position="69"/>
    </location>
</feature>
<feature type="region of interest" description="Disordered" evidence="8">
    <location>
        <begin position="329"/>
        <end position="386"/>
    </location>
</feature>
<feature type="transmembrane region" description="Helical" evidence="9">
    <location>
        <begin position="110"/>
        <end position="127"/>
    </location>
</feature>
<gene>
    <name evidence="11" type="ORF">D2E22_0471</name>
</gene>
<evidence type="ECO:0000256" key="3">
    <source>
        <dbReference type="ARBA" id="ARBA00022692"/>
    </source>
</evidence>
<keyword evidence="4 9" id="KW-1133">Transmembrane helix</keyword>
<dbReference type="PANTHER" id="PTHR11537:SF254">
    <property type="entry name" value="POTASSIUM VOLTAGE-GATED CHANNEL PROTEIN SHAB"/>
    <property type="match status" value="1"/>
</dbReference>
<dbReference type="GO" id="GO:0005249">
    <property type="term" value="F:voltage-gated potassium channel activity"/>
    <property type="evidence" value="ECO:0007669"/>
    <property type="project" value="InterPro"/>
</dbReference>
<organism evidence="11 12">
    <name type="scientific">Bifidobacterium castoris</name>
    <dbReference type="NCBI Taxonomy" id="2306972"/>
    <lineage>
        <taxon>Bacteria</taxon>
        <taxon>Bacillati</taxon>
        <taxon>Actinomycetota</taxon>
        <taxon>Actinomycetes</taxon>
        <taxon>Bifidobacteriales</taxon>
        <taxon>Bifidobacteriaceae</taxon>
        <taxon>Bifidobacterium</taxon>
    </lineage>
</organism>
<comment type="subcellular location">
    <subcellularLocation>
        <location evidence="1">Membrane</location>
        <topology evidence="1">Multi-pass membrane protein</topology>
    </subcellularLocation>
</comment>
<feature type="transmembrane region" description="Helical" evidence="9">
    <location>
        <begin position="210"/>
        <end position="235"/>
    </location>
</feature>
<dbReference type="EMBL" id="QXGI01000002">
    <property type="protein sequence ID" value="RSX49051.1"/>
    <property type="molecule type" value="Genomic_DNA"/>
</dbReference>
<keyword evidence="5" id="KW-0406">Ion transport</keyword>
<dbReference type="Proteomes" id="UP000288052">
    <property type="component" value="Unassembled WGS sequence"/>
</dbReference>
<keyword evidence="2" id="KW-0813">Transport</keyword>
<evidence type="ECO:0000256" key="4">
    <source>
        <dbReference type="ARBA" id="ARBA00022989"/>
    </source>
</evidence>
<feature type="transmembrane region" description="Helical" evidence="9">
    <location>
        <begin position="178"/>
        <end position="198"/>
    </location>
</feature>
<evidence type="ECO:0000256" key="5">
    <source>
        <dbReference type="ARBA" id="ARBA00023065"/>
    </source>
</evidence>
<keyword evidence="7" id="KW-0407">Ion channel</keyword>
<dbReference type="PRINTS" id="PR00169">
    <property type="entry name" value="KCHANNEL"/>
</dbReference>
<feature type="transmembrane region" description="Helical" evidence="9">
    <location>
        <begin position="76"/>
        <end position="98"/>
    </location>
</feature>
<evidence type="ECO:0000256" key="8">
    <source>
        <dbReference type="SAM" id="MobiDB-lite"/>
    </source>
</evidence>
<evidence type="ECO:0000256" key="2">
    <source>
        <dbReference type="ARBA" id="ARBA00022448"/>
    </source>
</evidence>
<dbReference type="SUPFAM" id="SSF81324">
    <property type="entry name" value="Voltage-gated potassium channels"/>
    <property type="match status" value="1"/>
</dbReference>
<dbReference type="AlphaFoldDB" id="A0A430F8B3"/>
<feature type="transmembrane region" description="Helical" evidence="9">
    <location>
        <begin position="148"/>
        <end position="166"/>
    </location>
</feature>
<feature type="compositionally biased region" description="Basic and acidic residues" evidence="8">
    <location>
        <begin position="342"/>
        <end position="356"/>
    </location>
</feature>
<feature type="domain" description="Potassium channel" evidence="10">
    <location>
        <begin position="161"/>
        <end position="234"/>
    </location>
</feature>
<evidence type="ECO:0000313" key="12">
    <source>
        <dbReference type="Proteomes" id="UP000288052"/>
    </source>
</evidence>
<dbReference type="GO" id="GO:0001508">
    <property type="term" value="P:action potential"/>
    <property type="evidence" value="ECO:0007669"/>
    <property type="project" value="TreeGrafter"/>
</dbReference>
<keyword evidence="6 9" id="KW-0472">Membrane</keyword>
<keyword evidence="12" id="KW-1185">Reference proteome</keyword>
<dbReference type="GO" id="GO:0008076">
    <property type="term" value="C:voltage-gated potassium channel complex"/>
    <property type="evidence" value="ECO:0007669"/>
    <property type="project" value="InterPro"/>
</dbReference>
<protein>
    <submittedName>
        <fullName evidence="11">Kef-type K+ transport system NAD-binding protein</fullName>
    </submittedName>
</protein>
<dbReference type="Gene3D" id="1.10.287.70">
    <property type="match status" value="1"/>
</dbReference>